<dbReference type="GeneID" id="77850603"/>
<dbReference type="EMBL" id="MN176219">
    <property type="protein sequence ID" value="QFR56281.1"/>
    <property type="molecule type" value="Genomic_DNA"/>
</dbReference>
<proteinExistence type="predicted"/>
<protein>
    <submittedName>
        <fullName evidence="1">DNA binding protein</fullName>
    </submittedName>
</protein>
<dbReference type="KEGG" id="vg:77850603"/>
<reference evidence="1 2" key="1">
    <citation type="submission" date="2019-07" db="EMBL/GenBank/DDBJ databases">
        <authorList>
            <person name="Tomko B.E."/>
            <person name="Krukonis G.P."/>
            <person name="Delesalle V.A."/>
        </authorList>
    </citation>
    <scope>NUCLEOTIDE SEQUENCE [LARGE SCALE GENOMIC DNA]</scope>
</reference>
<sequence length="57" mass="6742">MNKRQDYYTEEEIEYIKKNYVYCKHGNVQKIADKLGRTKAGVKRKINAMLKEGEIFG</sequence>
<organism evidence="1 2">
    <name type="scientific">Bacillus phage 000TH010</name>
    <dbReference type="NCBI Taxonomy" id="2601652"/>
    <lineage>
        <taxon>Viruses</taxon>
        <taxon>Duplodnaviria</taxon>
        <taxon>Heunggongvirae</taxon>
        <taxon>Uroviricota</taxon>
        <taxon>Caudoviricetes</taxon>
        <taxon>Trautnerviridae</taxon>
        <taxon>Polsinellivirinae</taxon>
        <taxon>Rivavirus</taxon>
        <taxon>Rivavirus rv000TH010</taxon>
    </lineage>
</organism>
<evidence type="ECO:0000313" key="2">
    <source>
        <dbReference type="Proteomes" id="UP000325623"/>
    </source>
</evidence>
<name>A0A5P8PHV2_9CAUD</name>
<accession>A0A5P8PHV2</accession>
<keyword evidence="2" id="KW-1185">Reference proteome</keyword>
<dbReference type="RefSeq" id="YP_010644379.1">
    <property type="nucleotide sequence ID" value="NC_070624.1"/>
</dbReference>
<gene>
    <name evidence="1" type="primary">68</name>
    <name evidence="1" type="ORF">000TH010_68</name>
</gene>
<dbReference type="Proteomes" id="UP000325623">
    <property type="component" value="Segment"/>
</dbReference>
<evidence type="ECO:0000313" key="1">
    <source>
        <dbReference type="EMBL" id="QFR56281.1"/>
    </source>
</evidence>